<protein>
    <recommendedName>
        <fullName evidence="2">EF-hand domain-containing protein</fullName>
    </recommendedName>
</protein>
<organism evidence="3 4">
    <name type="scientific">Mesorhabditis belari</name>
    <dbReference type="NCBI Taxonomy" id="2138241"/>
    <lineage>
        <taxon>Eukaryota</taxon>
        <taxon>Metazoa</taxon>
        <taxon>Ecdysozoa</taxon>
        <taxon>Nematoda</taxon>
        <taxon>Chromadorea</taxon>
        <taxon>Rhabditida</taxon>
        <taxon>Rhabditina</taxon>
        <taxon>Rhabditomorpha</taxon>
        <taxon>Rhabditoidea</taxon>
        <taxon>Rhabditidae</taxon>
        <taxon>Mesorhabditinae</taxon>
        <taxon>Mesorhabditis</taxon>
    </lineage>
</organism>
<evidence type="ECO:0000259" key="2">
    <source>
        <dbReference type="PROSITE" id="PS50222"/>
    </source>
</evidence>
<keyword evidence="1" id="KW-0732">Signal</keyword>
<feature type="chain" id="PRO_5042183569" description="EF-hand domain-containing protein" evidence="1">
    <location>
        <begin position="20"/>
        <end position="152"/>
    </location>
</feature>
<dbReference type="SUPFAM" id="SSF47473">
    <property type="entry name" value="EF-hand"/>
    <property type="match status" value="1"/>
</dbReference>
<proteinExistence type="predicted"/>
<dbReference type="InterPro" id="IPR011992">
    <property type="entry name" value="EF-hand-dom_pair"/>
</dbReference>
<dbReference type="Gene3D" id="1.10.238.10">
    <property type="entry name" value="EF-hand"/>
    <property type="match status" value="1"/>
</dbReference>
<evidence type="ECO:0000256" key="1">
    <source>
        <dbReference type="SAM" id="SignalP"/>
    </source>
</evidence>
<evidence type="ECO:0000313" key="3">
    <source>
        <dbReference type="Proteomes" id="UP000887575"/>
    </source>
</evidence>
<keyword evidence="3" id="KW-1185">Reference proteome</keyword>
<sequence length="152" mass="17236">MKCLFAFSIILVLLALAEACCDHYKIGECCGNGPCNVFCCNCDGGCNQNCHTDMDSIIDNSAKILGALRGKREVYQTTNAYNQRRHTAIKRFSGMDENADGYITIEEAHKFLNETVGLLELLYEKHPSWFEQIDTNGDMKIQPYELDWHLDN</sequence>
<dbReference type="GO" id="GO:0005509">
    <property type="term" value="F:calcium ion binding"/>
    <property type="evidence" value="ECO:0007669"/>
    <property type="project" value="InterPro"/>
</dbReference>
<dbReference type="AlphaFoldDB" id="A0AAF3EUB3"/>
<dbReference type="WBParaSite" id="MBELARI_LOCUS17404">
    <property type="protein sequence ID" value="MBELARI_LOCUS17404"/>
    <property type="gene ID" value="MBELARI_LOCUS17404"/>
</dbReference>
<feature type="signal peptide" evidence="1">
    <location>
        <begin position="1"/>
        <end position="19"/>
    </location>
</feature>
<feature type="domain" description="EF-hand" evidence="2">
    <location>
        <begin position="83"/>
        <end position="118"/>
    </location>
</feature>
<evidence type="ECO:0000313" key="4">
    <source>
        <dbReference type="WBParaSite" id="MBELARI_LOCUS17404"/>
    </source>
</evidence>
<dbReference type="Proteomes" id="UP000887575">
    <property type="component" value="Unassembled WGS sequence"/>
</dbReference>
<reference evidence="4" key="1">
    <citation type="submission" date="2024-02" db="UniProtKB">
        <authorList>
            <consortium name="WormBaseParasite"/>
        </authorList>
    </citation>
    <scope>IDENTIFICATION</scope>
</reference>
<dbReference type="PROSITE" id="PS50222">
    <property type="entry name" value="EF_HAND_2"/>
    <property type="match status" value="1"/>
</dbReference>
<dbReference type="Gene3D" id="3.30.70.2800">
    <property type="match status" value="1"/>
</dbReference>
<accession>A0AAF3EUB3</accession>
<name>A0AAF3EUB3_9BILA</name>
<dbReference type="InterPro" id="IPR002048">
    <property type="entry name" value="EF_hand_dom"/>
</dbReference>